<feature type="domain" description="Tail specific protease" evidence="2">
    <location>
        <begin position="184"/>
        <end position="385"/>
    </location>
</feature>
<dbReference type="Gene3D" id="2.30.42.10">
    <property type="match status" value="1"/>
</dbReference>
<dbReference type="Proteomes" id="UP000295531">
    <property type="component" value="Unassembled WGS sequence"/>
</dbReference>
<sequence length="447" mass="48607">MTINKSIISVAIAMSLSACGGSSGGNSPNTGGSDNSDYATCSVADQNQRFFDYMKDDYFWASQLPEQVDPEAFDDVYELLEELRVPEDSYSYILTEEEYESLFVTAEYAGFGFSQQQVSASEIKLRLVYRDSPAWEAGMRRADSIIAIDGVPTSELLSNGSYNDALGEPEVGVTREITWRKPSGEEMTASISKDTVETNTVMGAQVWSLDQRAIGYFTLDSFINRTGADLNEAFDQFASANVEELVIDVRYNGGGLIRYANQAATQTAGTNVQGRTFVEYRFNEQNSNQNEAVPFGLVDGVEQLDLDSVIVLTTGASCSSSELIINSLKPHVDVTVIGNRTCGKPVGQVPEQLCDKVTFAINFETVNSAGEGRYFDGIAPTCRVTDRIVADWGSSDDPLTGAALSYLENGQCPTTSANVVAESAATANFIPQTPIFYNLKQKRASLQ</sequence>
<feature type="chain" id="PRO_5020241263" evidence="1">
    <location>
        <begin position="21"/>
        <end position="447"/>
    </location>
</feature>
<dbReference type="AlphaFoldDB" id="A0A4R6PKU1"/>
<dbReference type="Pfam" id="PF03572">
    <property type="entry name" value="Peptidase_S41"/>
    <property type="match status" value="1"/>
</dbReference>
<dbReference type="GO" id="GO:0004175">
    <property type="term" value="F:endopeptidase activity"/>
    <property type="evidence" value="ECO:0007669"/>
    <property type="project" value="TreeGrafter"/>
</dbReference>
<dbReference type="Gene3D" id="3.30.750.170">
    <property type="match status" value="1"/>
</dbReference>
<dbReference type="GO" id="GO:0006508">
    <property type="term" value="P:proteolysis"/>
    <property type="evidence" value="ECO:0007669"/>
    <property type="project" value="InterPro"/>
</dbReference>
<protein>
    <submittedName>
        <fullName evidence="3">C-terminal peptidase prc</fullName>
    </submittedName>
</protein>
<evidence type="ECO:0000256" key="1">
    <source>
        <dbReference type="SAM" id="SignalP"/>
    </source>
</evidence>
<dbReference type="GO" id="GO:0030288">
    <property type="term" value="C:outer membrane-bounded periplasmic space"/>
    <property type="evidence" value="ECO:0007669"/>
    <property type="project" value="TreeGrafter"/>
</dbReference>
<evidence type="ECO:0000313" key="3">
    <source>
        <dbReference type="EMBL" id="TDP39064.1"/>
    </source>
</evidence>
<dbReference type="Pfam" id="PF18294">
    <property type="entry name" value="Pept_S41_N"/>
    <property type="match status" value="1"/>
</dbReference>
<evidence type="ECO:0000259" key="2">
    <source>
        <dbReference type="SMART" id="SM00245"/>
    </source>
</evidence>
<feature type="signal peptide" evidence="1">
    <location>
        <begin position="1"/>
        <end position="20"/>
    </location>
</feature>
<organism evidence="3 4">
    <name type="scientific">Idiomarina aquatica</name>
    <dbReference type="NCBI Taxonomy" id="1327752"/>
    <lineage>
        <taxon>Bacteria</taxon>
        <taxon>Pseudomonadati</taxon>
        <taxon>Pseudomonadota</taxon>
        <taxon>Gammaproteobacteria</taxon>
        <taxon>Alteromonadales</taxon>
        <taxon>Idiomarinaceae</taxon>
        <taxon>Idiomarina</taxon>
    </lineage>
</organism>
<dbReference type="GO" id="GO:0008236">
    <property type="term" value="F:serine-type peptidase activity"/>
    <property type="evidence" value="ECO:0007669"/>
    <property type="project" value="InterPro"/>
</dbReference>
<dbReference type="InterPro" id="IPR041613">
    <property type="entry name" value="Pept_S41_N"/>
</dbReference>
<dbReference type="EMBL" id="SNXI01000004">
    <property type="protein sequence ID" value="TDP39064.1"/>
    <property type="molecule type" value="Genomic_DNA"/>
</dbReference>
<reference evidence="3 4" key="1">
    <citation type="submission" date="2019-03" db="EMBL/GenBank/DDBJ databases">
        <title>Freshwater and sediment microbial communities from various areas in North America, analyzing microbe dynamics in response to fracking.</title>
        <authorList>
            <person name="Lamendella R."/>
        </authorList>
    </citation>
    <scope>NUCLEOTIDE SEQUENCE [LARGE SCALE GENOMIC DNA]</scope>
    <source>
        <strain evidence="3 4">18_TX</strain>
    </source>
</reference>
<gene>
    <name evidence="3" type="ORF">DEU29_104176</name>
</gene>
<keyword evidence="4" id="KW-1185">Reference proteome</keyword>
<dbReference type="OrthoDB" id="7168509at2"/>
<dbReference type="PANTHER" id="PTHR32060:SF30">
    <property type="entry name" value="CARBOXY-TERMINAL PROCESSING PROTEASE CTPA"/>
    <property type="match status" value="1"/>
</dbReference>
<dbReference type="InterPro" id="IPR029045">
    <property type="entry name" value="ClpP/crotonase-like_dom_sf"/>
</dbReference>
<keyword evidence="1" id="KW-0732">Signal</keyword>
<dbReference type="Gene3D" id="3.90.226.10">
    <property type="entry name" value="2-enoyl-CoA Hydratase, Chain A, domain 1"/>
    <property type="match status" value="1"/>
</dbReference>
<comment type="caution">
    <text evidence="3">The sequence shown here is derived from an EMBL/GenBank/DDBJ whole genome shotgun (WGS) entry which is preliminary data.</text>
</comment>
<accession>A0A4R6PKU1</accession>
<dbReference type="GO" id="GO:0007165">
    <property type="term" value="P:signal transduction"/>
    <property type="evidence" value="ECO:0007669"/>
    <property type="project" value="TreeGrafter"/>
</dbReference>
<dbReference type="PROSITE" id="PS51257">
    <property type="entry name" value="PROKAR_LIPOPROTEIN"/>
    <property type="match status" value="1"/>
</dbReference>
<dbReference type="InterPro" id="IPR036034">
    <property type="entry name" value="PDZ_sf"/>
</dbReference>
<dbReference type="SUPFAM" id="SSF52096">
    <property type="entry name" value="ClpP/crotonase"/>
    <property type="match status" value="1"/>
</dbReference>
<dbReference type="InterPro" id="IPR005151">
    <property type="entry name" value="Tail-specific_protease"/>
</dbReference>
<evidence type="ECO:0000313" key="4">
    <source>
        <dbReference type="Proteomes" id="UP000295531"/>
    </source>
</evidence>
<dbReference type="PANTHER" id="PTHR32060">
    <property type="entry name" value="TAIL-SPECIFIC PROTEASE"/>
    <property type="match status" value="1"/>
</dbReference>
<dbReference type="SMART" id="SM00245">
    <property type="entry name" value="TSPc"/>
    <property type="match status" value="1"/>
</dbReference>
<proteinExistence type="predicted"/>
<dbReference type="CDD" id="cd07561">
    <property type="entry name" value="Peptidase_S41_CPP_like"/>
    <property type="match status" value="1"/>
</dbReference>
<dbReference type="RefSeq" id="WP_133539166.1">
    <property type="nucleotide sequence ID" value="NZ_SNXI01000004.1"/>
</dbReference>
<name>A0A4R6PKU1_9GAMM</name>
<dbReference type="SUPFAM" id="SSF50156">
    <property type="entry name" value="PDZ domain-like"/>
    <property type="match status" value="1"/>
</dbReference>